<feature type="domain" description="Ribonuclease H1 N-terminal" evidence="1">
    <location>
        <begin position="6"/>
        <end position="46"/>
    </location>
</feature>
<feature type="non-terminal residue" evidence="2">
    <location>
        <position position="84"/>
    </location>
</feature>
<evidence type="ECO:0000313" key="2">
    <source>
        <dbReference type="EMBL" id="MCI54354.1"/>
    </source>
</evidence>
<evidence type="ECO:0000259" key="1">
    <source>
        <dbReference type="Pfam" id="PF01693"/>
    </source>
</evidence>
<evidence type="ECO:0000313" key="3">
    <source>
        <dbReference type="Proteomes" id="UP000265520"/>
    </source>
</evidence>
<dbReference type="AlphaFoldDB" id="A0A392T1J5"/>
<keyword evidence="3" id="KW-1185">Reference proteome</keyword>
<accession>A0A392T1J5</accession>
<dbReference type="SUPFAM" id="SSF55658">
    <property type="entry name" value="L9 N-domain-like"/>
    <property type="match status" value="1"/>
</dbReference>
<dbReference type="Pfam" id="PF01693">
    <property type="entry name" value="Cauli_VI"/>
    <property type="match status" value="1"/>
</dbReference>
<protein>
    <submittedName>
        <fullName evidence="2">Transcriptional activator</fullName>
    </submittedName>
</protein>
<dbReference type="InterPro" id="IPR037056">
    <property type="entry name" value="RNase_H1_N_sf"/>
</dbReference>
<sequence length="84" mass="9793">MGKFEAYVILDGPMKGIYRKWAIARQHILGKNVHHKGYKTMKEAEQALYGSYKEIATAKNLQKSPTMEFKKKLSIDKIRQLEHQ</sequence>
<dbReference type="Gene3D" id="3.40.970.10">
    <property type="entry name" value="Ribonuclease H1, N-terminal domain"/>
    <property type="match status" value="1"/>
</dbReference>
<dbReference type="InterPro" id="IPR009027">
    <property type="entry name" value="Ribosomal_bL9/RNase_H1_N"/>
</dbReference>
<dbReference type="Proteomes" id="UP000265520">
    <property type="component" value="Unassembled WGS sequence"/>
</dbReference>
<comment type="caution">
    <text evidence="2">The sequence shown here is derived from an EMBL/GenBank/DDBJ whole genome shotgun (WGS) entry which is preliminary data.</text>
</comment>
<name>A0A392T1J5_9FABA</name>
<proteinExistence type="predicted"/>
<dbReference type="InterPro" id="IPR011320">
    <property type="entry name" value="RNase_H1_N"/>
</dbReference>
<dbReference type="EMBL" id="LXQA010477978">
    <property type="protein sequence ID" value="MCI54354.1"/>
    <property type="molecule type" value="Genomic_DNA"/>
</dbReference>
<organism evidence="2 3">
    <name type="scientific">Trifolium medium</name>
    <dbReference type="NCBI Taxonomy" id="97028"/>
    <lineage>
        <taxon>Eukaryota</taxon>
        <taxon>Viridiplantae</taxon>
        <taxon>Streptophyta</taxon>
        <taxon>Embryophyta</taxon>
        <taxon>Tracheophyta</taxon>
        <taxon>Spermatophyta</taxon>
        <taxon>Magnoliopsida</taxon>
        <taxon>eudicotyledons</taxon>
        <taxon>Gunneridae</taxon>
        <taxon>Pentapetalae</taxon>
        <taxon>rosids</taxon>
        <taxon>fabids</taxon>
        <taxon>Fabales</taxon>
        <taxon>Fabaceae</taxon>
        <taxon>Papilionoideae</taxon>
        <taxon>50 kb inversion clade</taxon>
        <taxon>NPAAA clade</taxon>
        <taxon>Hologalegina</taxon>
        <taxon>IRL clade</taxon>
        <taxon>Trifolieae</taxon>
        <taxon>Trifolium</taxon>
    </lineage>
</organism>
<reference evidence="2 3" key="1">
    <citation type="journal article" date="2018" name="Front. Plant Sci.">
        <title>Red Clover (Trifolium pratense) and Zigzag Clover (T. medium) - A Picture of Genomic Similarities and Differences.</title>
        <authorList>
            <person name="Dluhosova J."/>
            <person name="Istvanek J."/>
            <person name="Nedelnik J."/>
            <person name="Repkova J."/>
        </authorList>
    </citation>
    <scope>NUCLEOTIDE SEQUENCE [LARGE SCALE GENOMIC DNA]</scope>
    <source>
        <strain evidence="3">cv. 10/8</strain>
        <tissue evidence="2">Leaf</tissue>
    </source>
</reference>